<proteinExistence type="predicted"/>
<accession>A0ABP0E9E0</accession>
<dbReference type="EMBL" id="OZ004255">
    <property type="protein sequence ID" value="CAK7899989.1"/>
    <property type="molecule type" value="Genomic_DNA"/>
</dbReference>
<keyword evidence="1" id="KW-0472">Membrane</keyword>
<keyword evidence="1" id="KW-1133">Transmembrane helix</keyword>
<feature type="transmembrane region" description="Helical" evidence="1">
    <location>
        <begin position="29"/>
        <end position="49"/>
    </location>
</feature>
<evidence type="ECO:0000313" key="2">
    <source>
        <dbReference type="EMBL" id="CAK7899989.1"/>
    </source>
</evidence>
<organism evidence="2 3">
    <name type="scientific">[Candida] anglica</name>
    <dbReference type="NCBI Taxonomy" id="148631"/>
    <lineage>
        <taxon>Eukaryota</taxon>
        <taxon>Fungi</taxon>
        <taxon>Dikarya</taxon>
        <taxon>Ascomycota</taxon>
        <taxon>Saccharomycotina</taxon>
        <taxon>Pichiomycetes</taxon>
        <taxon>Debaryomycetaceae</taxon>
        <taxon>Kurtzmaniella</taxon>
    </lineage>
</organism>
<protein>
    <submittedName>
        <fullName evidence="2">Uncharacterized protein</fullName>
    </submittedName>
</protein>
<gene>
    <name evidence="2" type="ORF">CAAN4_C05226</name>
</gene>
<evidence type="ECO:0000256" key="1">
    <source>
        <dbReference type="SAM" id="Phobius"/>
    </source>
</evidence>
<keyword evidence="3" id="KW-1185">Reference proteome</keyword>
<keyword evidence="1" id="KW-0812">Transmembrane</keyword>
<reference evidence="2 3" key="1">
    <citation type="submission" date="2024-01" db="EMBL/GenBank/DDBJ databases">
        <authorList>
            <consortium name="Genoscope - CEA"/>
            <person name="William W."/>
        </authorList>
    </citation>
    <scope>NUCLEOTIDE SEQUENCE [LARGE SCALE GENOMIC DNA]</scope>
    <source>
        <strain evidence="2 3">29B2s-10</strain>
    </source>
</reference>
<feature type="transmembrane region" description="Helical" evidence="1">
    <location>
        <begin position="70"/>
        <end position="90"/>
    </location>
</feature>
<name>A0ABP0E9E0_9ASCO</name>
<evidence type="ECO:0000313" key="3">
    <source>
        <dbReference type="Proteomes" id="UP001497600"/>
    </source>
</evidence>
<dbReference type="Proteomes" id="UP001497600">
    <property type="component" value="Chromosome C"/>
</dbReference>
<sequence>MSNNDKTAVKGAEKVKEEPFITEKMKADGIFMVGSFLVVVWLLFHYAMIMRKLLRNPYMETSEIAIHGGLFVIDLVVSVYLVLAVFYPYVYADEIKKEQEETEALKKNQ</sequence>